<dbReference type="CDD" id="cd00887">
    <property type="entry name" value="MoeA"/>
    <property type="match status" value="1"/>
</dbReference>
<dbReference type="STRING" id="1121301.SAMN02745912_00572"/>
<evidence type="ECO:0000256" key="3">
    <source>
        <dbReference type="ARBA" id="ARBA00003487"/>
    </source>
</evidence>
<dbReference type="Pfam" id="PF03453">
    <property type="entry name" value="MoeA_N"/>
    <property type="match status" value="1"/>
</dbReference>
<evidence type="ECO:0000256" key="14">
    <source>
        <dbReference type="RuleBase" id="RU365090"/>
    </source>
</evidence>
<dbReference type="Gene3D" id="3.90.105.10">
    <property type="entry name" value="Molybdopterin biosynthesis moea protein, domain 2"/>
    <property type="match status" value="1"/>
</dbReference>
<dbReference type="Proteomes" id="UP000184465">
    <property type="component" value="Unassembled WGS sequence"/>
</dbReference>
<dbReference type="AlphaFoldDB" id="A0A1M6KWD6"/>
<gene>
    <name evidence="16" type="ORF">SAMN02745912_00572</name>
</gene>
<dbReference type="OrthoDB" id="9804758at2"/>
<dbReference type="Gene3D" id="3.40.980.10">
    <property type="entry name" value="MoaB/Mog-like domain"/>
    <property type="match status" value="1"/>
</dbReference>
<keyword evidence="9 14" id="KW-0808">Transferase</keyword>
<comment type="function">
    <text evidence="3">May be involved in the biosynthesis of molybdopterin.</text>
</comment>
<dbReference type="InterPro" id="IPR036425">
    <property type="entry name" value="MoaB/Mog-like_dom_sf"/>
</dbReference>
<evidence type="ECO:0000256" key="13">
    <source>
        <dbReference type="ARBA" id="ARBA00047317"/>
    </source>
</evidence>
<name>A0A1M6KWD6_PARC5</name>
<evidence type="ECO:0000313" key="16">
    <source>
        <dbReference type="EMBL" id="SHJ63204.1"/>
    </source>
</evidence>
<comment type="similarity">
    <text evidence="5 14">Belongs to the MoeA family.</text>
</comment>
<comment type="catalytic activity">
    <reaction evidence="13">
        <text>adenylyl-molybdopterin + molybdate = Mo-molybdopterin + AMP + H(+)</text>
        <dbReference type="Rhea" id="RHEA:35047"/>
        <dbReference type="ChEBI" id="CHEBI:15378"/>
        <dbReference type="ChEBI" id="CHEBI:36264"/>
        <dbReference type="ChEBI" id="CHEBI:62727"/>
        <dbReference type="ChEBI" id="CHEBI:71302"/>
        <dbReference type="ChEBI" id="CHEBI:456215"/>
        <dbReference type="EC" id="2.10.1.1"/>
    </reaction>
</comment>
<evidence type="ECO:0000259" key="15">
    <source>
        <dbReference type="SMART" id="SM00852"/>
    </source>
</evidence>
<dbReference type="SUPFAM" id="SSF53218">
    <property type="entry name" value="Molybdenum cofactor biosynthesis proteins"/>
    <property type="match status" value="1"/>
</dbReference>
<dbReference type="GO" id="GO:0006777">
    <property type="term" value="P:Mo-molybdopterin cofactor biosynthetic process"/>
    <property type="evidence" value="ECO:0007669"/>
    <property type="project" value="UniProtKB-UniRule"/>
</dbReference>
<evidence type="ECO:0000256" key="1">
    <source>
        <dbReference type="ARBA" id="ARBA00001946"/>
    </source>
</evidence>
<keyword evidence="17" id="KW-1185">Reference proteome</keyword>
<dbReference type="InterPro" id="IPR008284">
    <property type="entry name" value="MoCF_biosynth_CS"/>
</dbReference>
<dbReference type="SUPFAM" id="SSF63867">
    <property type="entry name" value="MoeA C-terminal domain-like"/>
    <property type="match status" value="1"/>
</dbReference>
<dbReference type="InterPro" id="IPR001453">
    <property type="entry name" value="MoaB/Mog_dom"/>
</dbReference>
<dbReference type="NCBIfam" id="TIGR00177">
    <property type="entry name" value="molyb_syn"/>
    <property type="match status" value="1"/>
</dbReference>
<evidence type="ECO:0000313" key="17">
    <source>
        <dbReference type="Proteomes" id="UP000184465"/>
    </source>
</evidence>
<dbReference type="InterPro" id="IPR036135">
    <property type="entry name" value="MoeA_linker/N_sf"/>
</dbReference>
<dbReference type="Pfam" id="PF03454">
    <property type="entry name" value="MoeA_C"/>
    <property type="match status" value="1"/>
</dbReference>
<organism evidence="16 17">
    <name type="scientific">Paramaledivibacter caminithermalis (strain DSM 15212 / CIP 107654 / DViRD3)</name>
    <name type="common">Clostridium caminithermale</name>
    <dbReference type="NCBI Taxonomy" id="1121301"/>
    <lineage>
        <taxon>Bacteria</taxon>
        <taxon>Bacillati</taxon>
        <taxon>Bacillota</taxon>
        <taxon>Clostridia</taxon>
        <taxon>Peptostreptococcales</taxon>
        <taxon>Caminicellaceae</taxon>
        <taxon>Paramaledivibacter</taxon>
    </lineage>
</organism>
<keyword evidence="8 14" id="KW-0500">Molybdenum</keyword>
<evidence type="ECO:0000256" key="10">
    <source>
        <dbReference type="ARBA" id="ARBA00022723"/>
    </source>
</evidence>
<evidence type="ECO:0000256" key="2">
    <source>
        <dbReference type="ARBA" id="ARBA00002901"/>
    </source>
</evidence>
<dbReference type="Pfam" id="PF00994">
    <property type="entry name" value="MoCF_biosynth"/>
    <property type="match status" value="1"/>
</dbReference>
<dbReference type="InterPro" id="IPR005111">
    <property type="entry name" value="MoeA_C_domain_IV"/>
</dbReference>
<evidence type="ECO:0000256" key="6">
    <source>
        <dbReference type="ARBA" id="ARBA00013269"/>
    </source>
</evidence>
<evidence type="ECO:0000256" key="4">
    <source>
        <dbReference type="ARBA" id="ARBA00005046"/>
    </source>
</evidence>
<dbReference type="FunFam" id="3.40.980.10:FF:000004">
    <property type="entry name" value="Molybdopterin molybdenumtransferase"/>
    <property type="match status" value="1"/>
</dbReference>
<dbReference type="SMART" id="SM00852">
    <property type="entry name" value="MoCF_biosynth"/>
    <property type="match status" value="1"/>
</dbReference>
<dbReference type="InterPro" id="IPR038987">
    <property type="entry name" value="MoeA-like"/>
</dbReference>
<evidence type="ECO:0000256" key="5">
    <source>
        <dbReference type="ARBA" id="ARBA00010763"/>
    </source>
</evidence>
<proteinExistence type="inferred from homology"/>
<reference evidence="16 17" key="1">
    <citation type="submission" date="2016-11" db="EMBL/GenBank/DDBJ databases">
        <authorList>
            <person name="Jaros S."/>
            <person name="Januszkiewicz K."/>
            <person name="Wedrychowicz H."/>
        </authorList>
    </citation>
    <scope>NUCLEOTIDE SEQUENCE [LARGE SCALE GENOMIC DNA]</scope>
    <source>
        <strain evidence="16 17">DSM 15212</strain>
    </source>
</reference>
<dbReference type="GO" id="GO:0046872">
    <property type="term" value="F:metal ion binding"/>
    <property type="evidence" value="ECO:0007669"/>
    <property type="project" value="UniProtKB-UniRule"/>
</dbReference>
<dbReference type="PANTHER" id="PTHR10192">
    <property type="entry name" value="MOLYBDOPTERIN BIOSYNTHESIS PROTEIN"/>
    <property type="match status" value="1"/>
</dbReference>
<evidence type="ECO:0000256" key="7">
    <source>
        <dbReference type="ARBA" id="ARBA00021108"/>
    </source>
</evidence>
<dbReference type="PANTHER" id="PTHR10192:SF5">
    <property type="entry name" value="GEPHYRIN"/>
    <property type="match status" value="1"/>
</dbReference>
<evidence type="ECO:0000256" key="11">
    <source>
        <dbReference type="ARBA" id="ARBA00022842"/>
    </source>
</evidence>
<protein>
    <recommendedName>
        <fullName evidence="7 14">Molybdopterin molybdenumtransferase</fullName>
        <ecNumber evidence="6 14">2.10.1.1</ecNumber>
    </recommendedName>
</protein>
<dbReference type="EC" id="2.10.1.1" evidence="6 14"/>
<keyword evidence="11 14" id="KW-0460">Magnesium</keyword>
<dbReference type="Gene3D" id="2.40.340.10">
    <property type="entry name" value="MoeA, C-terminal, domain IV"/>
    <property type="match status" value="1"/>
</dbReference>
<dbReference type="EMBL" id="FRAG01000004">
    <property type="protein sequence ID" value="SHJ63204.1"/>
    <property type="molecule type" value="Genomic_DNA"/>
</dbReference>
<dbReference type="RefSeq" id="WP_073146862.1">
    <property type="nucleotide sequence ID" value="NZ_FRAG01000004.1"/>
</dbReference>
<evidence type="ECO:0000256" key="12">
    <source>
        <dbReference type="ARBA" id="ARBA00023150"/>
    </source>
</evidence>
<comment type="cofactor">
    <cofactor evidence="1 14">
        <name>Mg(2+)</name>
        <dbReference type="ChEBI" id="CHEBI:18420"/>
    </cofactor>
</comment>
<dbReference type="Gene3D" id="2.170.190.11">
    <property type="entry name" value="Molybdopterin biosynthesis moea protein, domain 3"/>
    <property type="match status" value="1"/>
</dbReference>
<comment type="pathway">
    <text evidence="4 14">Cofactor biosynthesis; molybdopterin biosynthesis.</text>
</comment>
<dbReference type="UniPathway" id="UPA00344"/>
<keyword evidence="10 14" id="KW-0479">Metal-binding</keyword>
<dbReference type="PROSITE" id="PS01079">
    <property type="entry name" value="MOCF_BIOSYNTHESIS_2"/>
    <property type="match status" value="1"/>
</dbReference>
<dbReference type="InterPro" id="IPR005110">
    <property type="entry name" value="MoeA_linker/N"/>
</dbReference>
<dbReference type="InterPro" id="IPR036688">
    <property type="entry name" value="MoeA_C_domain_IV_sf"/>
</dbReference>
<evidence type="ECO:0000256" key="8">
    <source>
        <dbReference type="ARBA" id="ARBA00022505"/>
    </source>
</evidence>
<feature type="domain" description="MoaB/Mog" evidence="15">
    <location>
        <begin position="187"/>
        <end position="326"/>
    </location>
</feature>
<dbReference type="SUPFAM" id="SSF63882">
    <property type="entry name" value="MoeA N-terminal region -like"/>
    <property type="match status" value="1"/>
</dbReference>
<dbReference type="NCBIfam" id="NF045515">
    <property type="entry name" value="Glp_gephyrin"/>
    <property type="match status" value="1"/>
</dbReference>
<comment type="function">
    <text evidence="2 14">Catalyzes the insertion of molybdate into adenylated molybdopterin with the concomitant release of AMP.</text>
</comment>
<keyword evidence="12 14" id="KW-0501">Molybdenum cofactor biosynthesis</keyword>
<accession>A0A1M6KWD6</accession>
<dbReference type="GO" id="GO:0005829">
    <property type="term" value="C:cytosol"/>
    <property type="evidence" value="ECO:0007669"/>
    <property type="project" value="TreeGrafter"/>
</dbReference>
<sequence length="409" mass="44885">MKMFNVHSVEKAKSKLKEYFKGYELEVEMIDISKAVGRILATDIFSSVNVPHFRRSTVDGYAVISKDTYGASESLPAFLQVIGEVHMGKEAEIVIHHDKTAYVPTGGMIPDGADSVVMVEYTEKLDEENIAINKPVSTKENMIDIGDDIKKNQKVLTKGLRLRPQDIGVLSSVGVDKVSVFKLPTIAIISTGDEIVDSSQNPKLGQIRDINTYTLSAMAKEAGCIVTKKIVIKDEFQILKNTLEECINDNDIVIISGGSSVGTKDITGKVINTIGEPGVFVHGIAIKPGKPTILAKVKNKAVFGLPGQPVSAMIVFKIFVEYFIKYIQNIDAEIEPFLEAFFTSHIHSAQGRETYQMVTLEKDGSEWLAKPVYGKSGMITLMSKAKGYIKIEADKEGVVKGEKVRVIPI</sequence>
<evidence type="ECO:0000256" key="9">
    <source>
        <dbReference type="ARBA" id="ARBA00022679"/>
    </source>
</evidence>
<dbReference type="GO" id="GO:0061599">
    <property type="term" value="F:molybdopterin molybdotransferase activity"/>
    <property type="evidence" value="ECO:0007669"/>
    <property type="project" value="UniProtKB-UniRule"/>
</dbReference>